<evidence type="ECO:0000313" key="8">
    <source>
        <dbReference type="WBParaSite" id="TTAC_0000844901-mRNA-1"/>
    </source>
</evidence>
<evidence type="ECO:0000256" key="4">
    <source>
        <dbReference type="ARBA" id="ARBA00029452"/>
    </source>
</evidence>
<evidence type="ECO:0000259" key="5">
    <source>
        <dbReference type="Pfam" id="PF15503"/>
    </source>
</evidence>
<feature type="domain" description="Protein phosphatase 1 regulatory subunit 35 C-terminal" evidence="5">
    <location>
        <begin position="111"/>
        <end position="251"/>
    </location>
</feature>
<accession>A0A0R3X4U4</accession>
<comment type="similarity">
    <text evidence="4">Belongs to the PPP1R35 family.</text>
</comment>
<evidence type="ECO:0000256" key="2">
    <source>
        <dbReference type="ARBA" id="ARBA00022490"/>
    </source>
</evidence>
<organism evidence="8">
    <name type="scientific">Hydatigena taeniaeformis</name>
    <name type="common">Feline tapeworm</name>
    <name type="synonym">Taenia taeniaeformis</name>
    <dbReference type="NCBI Taxonomy" id="6205"/>
    <lineage>
        <taxon>Eukaryota</taxon>
        <taxon>Metazoa</taxon>
        <taxon>Spiralia</taxon>
        <taxon>Lophotrochozoa</taxon>
        <taxon>Platyhelminthes</taxon>
        <taxon>Cestoda</taxon>
        <taxon>Eucestoda</taxon>
        <taxon>Cyclophyllidea</taxon>
        <taxon>Taeniidae</taxon>
        <taxon>Hydatigera</taxon>
    </lineage>
</organism>
<comment type="subcellular location">
    <subcellularLocation>
        <location evidence="1">Cytoplasm</location>
        <location evidence="1">Cytoskeleton</location>
        <location evidence="1">Microtubule organizing center</location>
        <location evidence="1">Centrosome</location>
        <location evidence="1">Centriole</location>
    </subcellularLocation>
</comment>
<dbReference type="OrthoDB" id="6255118at2759"/>
<keyword evidence="7" id="KW-1185">Reference proteome</keyword>
<dbReference type="InterPro" id="IPR029135">
    <property type="entry name" value="PPP1R35_C"/>
</dbReference>
<dbReference type="GO" id="GO:0005814">
    <property type="term" value="C:centriole"/>
    <property type="evidence" value="ECO:0007669"/>
    <property type="project" value="UniProtKB-SubCell"/>
</dbReference>
<sequence length="276" mass="31023">MSKNSQTDLDLISEASFLSVEVDCDRGVKSKQVRFDMCSSSVEPKAANVFLHADAPSQENLTECDDMYTVDDAQLHSSLFPSVTPSESLDLSVFDEPQLQQTLEALSLDEPKMNSVRMLQEEVIQIANRIHKASQSVASNAEKLEVVQRQGVRGKCSRGSGSIGMNYTRKEQLYKDLLAVSVDDDEVVQAERDKMARRRRLLLAEAARLHPPKAEVLPEPSPLKFFDPERDVFQSVRLGITGLINQQLLPENLTTAEQLDFVRLDYRLCTEPSYFI</sequence>
<keyword evidence="3" id="KW-0206">Cytoskeleton</keyword>
<dbReference type="EMBL" id="UYWX01020504">
    <property type="protein sequence ID" value="VDM32984.1"/>
    <property type="molecule type" value="Genomic_DNA"/>
</dbReference>
<keyword evidence="2" id="KW-0963">Cytoplasm</keyword>
<name>A0A0R3X4U4_HYDTA</name>
<evidence type="ECO:0000313" key="7">
    <source>
        <dbReference type="Proteomes" id="UP000274429"/>
    </source>
</evidence>
<protein>
    <submittedName>
        <fullName evidence="8">PPP1R35_C domain-containing protein</fullName>
    </submittedName>
</protein>
<evidence type="ECO:0000313" key="6">
    <source>
        <dbReference type="EMBL" id="VDM32984.1"/>
    </source>
</evidence>
<reference evidence="6 7" key="2">
    <citation type="submission" date="2018-11" db="EMBL/GenBank/DDBJ databases">
        <authorList>
            <consortium name="Pathogen Informatics"/>
        </authorList>
    </citation>
    <scope>NUCLEOTIDE SEQUENCE [LARGE SCALE GENOMIC DNA]</scope>
</reference>
<dbReference type="Pfam" id="PF15503">
    <property type="entry name" value="PPP1R35_C"/>
    <property type="match status" value="1"/>
</dbReference>
<gene>
    <name evidence="6" type="ORF">TTAC_LOCUS8434</name>
</gene>
<dbReference type="AlphaFoldDB" id="A0A0R3X4U4"/>
<dbReference type="Proteomes" id="UP000274429">
    <property type="component" value="Unassembled WGS sequence"/>
</dbReference>
<evidence type="ECO:0000256" key="1">
    <source>
        <dbReference type="ARBA" id="ARBA00004114"/>
    </source>
</evidence>
<proteinExistence type="inferred from homology"/>
<evidence type="ECO:0000256" key="3">
    <source>
        <dbReference type="ARBA" id="ARBA00023212"/>
    </source>
</evidence>
<dbReference type="WBParaSite" id="TTAC_0000844901-mRNA-1">
    <property type="protein sequence ID" value="TTAC_0000844901-mRNA-1"/>
    <property type="gene ID" value="TTAC_0000844901"/>
</dbReference>
<reference evidence="8" key="1">
    <citation type="submission" date="2017-02" db="UniProtKB">
        <authorList>
            <consortium name="WormBaseParasite"/>
        </authorList>
    </citation>
    <scope>IDENTIFICATION</scope>
</reference>